<dbReference type="PANTHER" id="PTHR43293:SF3">
    <property type="entry name" value="CHOLESTEROL RING-CLEAVING HYDROLASE IPDB SUBUNIT"/>
    <property type="match status" value="1"/>
</dbReference>
<evidence type="ECO:0000313" key="2">
    <source>
        <dbReference type="Proteomes" id="UP000045285"/>
    </source>
</evidence>
<dbReference type="EMBL" id="CCMZ01000012">
    <property type="protein sequence ID" value="CDX15893.1"/>
    <property type="molecule type" value="Genomic_DNA"/>
</dbReference>
<reference evidence="2" key="1">
    <citation type="submission" date="2014-08" db="EMBL/GenBank/DDBJ databases">
        <authorList>
            <person name="Moulin L."/>
        </authorList>
    </citation>
    <scope>NUCLEOTIDE SEQUENCE [LARGE SCALE GENOMIC DNA]</scope>
</reference>
<dbReference type="STRING" id="69974.MPLDJ20_150400"/>
<gene>
    <name evidence="1" type="primary">catI</name>
    <name evidence="1" type="ORF">MPL3356_20091</name>
</gene>
<sequence>MVKFLPLKEAVAENLHDGGTVAFEGFTHLIPTAAAHEAIRQGFRDLTLIRMTPDLIYDQMIGMGMAKKVVFSYVGNPGVGLLRRARDAIENGFPRSIEVEEHSHAGMANAYEAGAAGLPCAVFRGYRGAGLAAVNPNIKSVTCPFTGEVLAAVPAIRPDVTFIHAQKADRKGNVLVEGIIGIQKEAVLAAKRAVVTVEEVVDNFDDLHPNLTVLPSWTIAAISIVPGGSHPSYTHGYYERDNAAYLEWDEIAADRDRFQAWMQKNVIESGADDFAGRVERLRKAA</sequence>
<evidence type="ECO:0000313" key="1">
    <source>
        <dbReference type="EMBL" id="CDX15893.1"/>
    </source>
</evidence>
<dbReference type="AlphaFoldDB" id="A0A090DIR1"/>
<proteinExistence type="predicted"/>
<keyword evidence="2" id="KW-1185">Reference proteome</keyword>
<dbReference type="Gene3D" id="3.40.1080.10">
    <property type="entry name" value="Glutaconate Coenzyme A-transferase"/>
    <property type="match status" value="1"/>
</dbReference>
<organism evidence="1 2">
    <name type="scientific">Mesorhizobium plurifarium</name>
    <dbReference type="NCBI Taxonomy" id="69974"/>
    <lineage>
        <taxon>Bacteria</taxon>
        <taxon>Pseudomonadati</taxon>
        <taxon>Pseudomonadota</taxon>
        <taxon>Alphaproteobacteria</taxon>
        <taxon>Hyphomicrobiales</taxon>
        <taxon>Phyllobacteriaceae</taxon>
        <taxon>Mesorhizobium</taxon>
    </lineage>
</organism>
<dbReference type="EC" id="2.8.3.6" evidence="1"/>
<protein>
    <submittedName>
        <fullName evidence="1">3-oxoadipate CoA-transferase subunit A</fullName>
        <ecNumber evidence="1">2.8.3.6</ecNumber>
    </submittedName>
</protein>
<dbReference type="SMART" id="SM00882">
    <property type="entry name" value="CoA_trans"/>
    <property type="match status" value="1"/>
</dbReference>
<dbReference type="Pfam" id="PF01144">
    <property type="entry name" value="CoA_trans"/>
    <property type="match status" value="1"/>
</dbReference>
<dbReference type="SUPFAM" id="SSF100950">
    <property type="entry name" value="NagB/RpiA/CoA transferase-like"/>
    <property type="match status" value="1"/>
</dbReference>
<accession>A0A090DIR1</accession>
<dbReference type="GO" id="GO:0047569">
    <property type="term" value="F:3-oxoadipate CoA-transferase activity"/>
    <property type="evidence" value="ECO:0007669"/>
    <property type="project" value="UniProtKB-EC"/>
</dbReference>
<dbReference type="Proteomes" id="UP000045285">
    <property type="component" value="Unassembled WGS sequence"/>
</dbReference>
<name>A0A090DIR1_MESPL</name>
<keyword evidence="1" id="KW-0808">Transferase</keyword>
<dbReference type="PANTHER" id="PTHR43293">
    <property type="entry name" value="ACETATE COA-TRANSFERASE YDIF"/>
    <property type="match status" value="1"/>
</dbReference>
<dbReference type="InterPro" id="IPR004165">
    <property type="entry name" value="CoA_trans_fam_I"/>
</dbReference>
<dbReference type="InterPro" id="IPR037171">
    <property type="entry name" value="NagB/RpiA_transferase-like"/>
</dbReference>